<dbReference type="STRING" id="52689.AKG39_02550"/>
<dbReference type="InterPro" id="IPR040372">
    <property type="entry name" value="YaeB-like"/>
</dbReference>
<dbReference type="OrthoDB" id="9804309at2"/>
<keyword evidence="4" id="KW-0808">Transferase</keyword>
<protein>
    <submittedName>
        <fullName evidence="4">Methyltransferase</fullName>
    </submittedName>
</protein>
<evidence type="ECO:0000313" key="4">
    <source>
        <dbReference type="EMBL" id="KNZ43055.1"/>
    </source>
</evidence>
<name>A0A0L6U5I6_9FIRM</name>
<proteinExistence type="inferred from homology"/>
<dbReference type="PANTHER" id="PTHR12818:SF0">
    <property type="entry name" value="TRNA (ADENINE(37)-N6)-METHYLTRANSFERASE"/>
    <property type="match status" value="1"/>
</dbReference>
<dbReference type="InterPro" id="IPR036414">
    <property type="entry name" value="YaeB_N_sf"/>
</dbReference>
<organism evidence="4 5">
    <name type="scientific">Acetobacterium bakii</name>
    <dbReference type="NCBI Taxonomy" id="52689"/>
    <lineage>
        <taxon>Bacteria</taxon>
        <taxon>Bacillati</taxon>
        <taxon>Bacillota</taxon>
        <taxon>Clostridia</taxon>
        <taxon>Eubacteriales</taxon>
        <taxon>Eubacteriaceae</taxon>
        <taxon>Acetobacterium</taxon>
    </lineage>
</organism>
<reference evidence="5" key="1">
    <citation type="submission" date="2015-07" db="EMBL/GenBank/DDBJ databases">
        <title>Draft genome sequence of Acetobacterium bakii DSM 8293, a potential psychrophilic chemical producer through syngas fermentation.</title>
        <authorList>
            <person name="Song Y."/>
            <person name="Hwang S."/>
            <person name="Cho B.-K."/>
        </authorList>
    </citation>
    <scope>NUCLEOTIDE SEQUENCE [LARGE SCALE GENOMIC DNA]</scope>
    <source>
        <strain evidence="5">DSM 8239</strain>
    </source>
</reference>
<evidence type="ECO:0000259" key="3">
    <source>
        <dbReference type="PROSITE" id="PS51668"/>
    </source>
</evidence>
<dbReference type="PROSITE" id="PS01318">
    <property type="entry name" value="TSAA_1"/>
    <property type="match status" value="1"/>
</dbReference>
<dbReference type="InterPro" id="IPR036413">
    <property type="entry name" value="YaeB-like_sf"/>
</dbReference>
<dbReference type="Proteomes" id="UP000036873">
    <property type="component" value="Unassembled WGS sequence"/>
</dbReference>
<evidence type="ECO:0000256" key="1">
    <source>
        <dbReference type="ARBA" id="ARBA00022691"/>
    </source>
</evidence>
<dbReference type="AlphaFoldDB" id="A0A0L6U5I6"/>
<dbReference type="SUPFAM" id="SSF118196">
    <property type="entry name" value="YaeB-like"/>
    <property type="match status" value="1"/>
</dbReference>
<evidence type="ECO:0000313" key="5">
    <source>
        <dbReference type="Proteomes" id="UP000036873"/>
    </source>
</evidence>
<dbReference type="InterPro" id="IPR023368">
    <property type="entry name" value="UPF0066_cons_site"/>
</dbReference>
<keyword evidence="1" id="KW-0949">S-adenosyl-L-methionine</keyword>
<dbReference type="GO" id="GO:0008168">
    <property type="term" value="F:methyltransferase activity"/>
    <property type="evidence" value="ECO:0007669"/>
    <property type="project" value="UniProtKB-KW"/>
</dbReference>
<accession>A0A0L6U5I6</accession>
<dbReference type="EMBL" id="LGYO01000007">
    <property type="protein sequence ID" value="KNZ43055.1"/>
    <property type="molecule type" value="Genomic_DNA"/>
</dbReference>
<comment type="caution">
    <text evidence="4">The sequence shown here is derived from an EMBL/GenBank/DDBJ whole genome shotgun (WGS) entry which is preliminary data.</text>
</comment>
<dbReference type="InterPro" id="IPR023370">
    <property type="entry name" value="TrmO-like_N"/>
</dbReference>
<sequence>MKQGYIKPIGTIHVQGENIFIELEEAYREGLEGLDGFSHINVFWWFSEFDNEEARKVLSGLQPYKQAPEVMGVFATRSPLRPNPVALTVVAVIDIDYQKGIIQIPYIDANDGTPVIDLKPYTPSLDRVENPIVPDWCDHWPKSVEKSGTFNWENEFNF</sequence>
<feature type="domain" description="TsaA-like" evidence="3">
    <location>
        <begin position="6"/>
        <end position="130"/>
    </location>
</feature>
<comment type="similarity">
    <text evidence="2">Belongs to the tRNA methyltransferase O family.</text>
</comment>
<keyword evidence="5" id="KW-1185">Reference proteome</keyword>
<dbReference type="PATRIC" id="fig|52689.4.peg.3430"/>
<evidence type="ECO:0000256" key="2">
    <source>
        <dbReference type="ARBA" id="ARBA00033753"/>
    </source>
</evidence>
<dbReference type="PROSITE" id="PS51668">
    <property type="entry name" value="TSAA_2"/>
    <property type="match status" value="1"/>
</dbReference>
<gene>
    <name evidence="4" type="ORF">AKG39_02550</name>
</gene>
<dbReference type="PANTHER" id="PTHR12818">
    <property type="entry name" value="TRNA (ADENINE(37)-N6)-METHYLTRANSFERASE"/>
    <property type="match status" value="1"/>
</dbReference>
<keyword evidence="4" id="KW-0489">Methyltransferase</keyword>
<dbReference type="Gene3D" id="2.40.30.70">
    <property type="entry name" value="YaeB-like"/>
    <property type="match status" value="1"/>
</dbReference>
<dbReference type="CDD" id="cd09281">
    <property type="entry name" value="UPF0066"/>
    <property type="match status" value="1"/>
</dbReference>
<dbReference type="RefSeq" id="WP_050738790.1">
    <property type="nucleotide sequence ID" value="NZ_LGYO01000007.1"/>
</dbReference>
<dbReference type="Pfam" id="PF01980">
    <property type="entry name" value="TrmO_N"/>
    <property type="match status" value="1"/>
</dbReference>
<dbReference type="GO" id="GO:0032259">
    <property type="term" value="P:methylation"/>
    <property type="evidence" value="ECO:0007669"/>
    <property type="project" value="UniProtKB-KW"/>
</dbReference>